<dbReference type="Gene3D" id="3.60.20.10">
    <property type="entry name" value="Glutamine Phosphoribosylpyrophosphate, subunit 1, domain 1"/>
    <property type="match status" value="1"/>
</dbReference>
<sequence>MRLNLDGHGHLNTGVTIIVSLRTPDGVVVGADSCLSDESGNRNRSRLPKLFRIGAVLIGYAGDARLGEVLRYQLQLAERHPKTDAAAWISTVVAPAIRQVAVDHHLVAEAADLLPGTLLLVTDGRAFILHSDYGVSEPVERYAAIGSGERLAVGALHGLLHLGIELDDPEAAIKAALSAAAEHDVGCMAPFTVERG</sequence>
<comment type="caution">
    <text evidence="1">The sequence shown here is derived from an EMBL/GenBank/DDBJ whole genome shotgun (WGS) entry which is preliminary data.</text>
</comment>
<dbReference type="GO" id="GO:0005839">
    <property type="term" value="C:proteasome core complex"/>
    <property type="evidence" value="ECO:0007669"/>
    <property type="project" value="InterPro"/>
</dbReference>
<reference evidence="1 2" key="1">
    <citation type="submission" date="2019-01" db="EMBL/GenBank/DDBJ databases">
        <authorList>
            <person name="Chen W.-M."/>
        </authorList>
    </citation>
    <scope>NUCLEOTIDE SEQUENCE [LARGE SCALE GENOMIC DNA]</scope>
    <source>
        <strain evidence="1 2">CCP-6</strain>
    </source>
</reference>
<dbReference type="EMBL" id="SACL01000021">
    <property type="protein sequence ID" value="RVT89288.1"/>
    <property type="molecule type" value="Genomic_DNA"/>
</dbReference>
<accession>A0A437LV97</accession>
<keyword evidence="2" id="KW-1185">Reference proteome</keyword>
<dbReference type="InterPro" id="IPR029055">
    <property type="entry name" value="Ntn_hydrolases_N"/>
</dbReference>
<proteinExistence type="predicted"/>
<protein>
    <submittedName>
        <fullName evidence="1">Uncharacterized protein</fullName>
    </submittedName>
</protein>
<gene>
    <name evidence="1" type="ORF">EOD42_25435</name>
</gene>
<organism evidence="1 2">
    <name type="scientific">Rhodovarius crocodyli</name>
    <dbReference type="NCBI Taxonomy" id="1979269"/>
    <lineage>
        <taxon>Bacteria</taxon>
        <taxon>Pseudomonadati</taxon>
        <taxon>Pseudomonadota</taxon>
        <taxon>Alphaproteobacteria</taxon>
        <taxon>Acetobacterales</taxon>
        <taxon>Roseomonadaceae</taxon>
        <taxon>Rhodovarius</taxon>
    </lineage>
</organism>
<name>A0A437LV97_9PROT</name>
<dbReference type="SUPFAM" id="SSF56235">
    <property type="entry name" value="N-terminal nucleophile aminohydrolases (Ntn hydrolases)"/>
    <property type="match status" value="1"/>
</dbReference>
<dbReference type="Pfam" id="PF00227">
    <property type="entry name" value="Proteasome"/>
    <property type="match status" value="1"/>
</dbReference>
<dbReference type="AlphaFoldDB" id="A0A437LV97"/>
<evidence type="ECO:0000313" key="2">
    <source>
        <dbReference type="Proteomes" id="UP000282957"/>
    </source>
</evidence>
<dbReference type="OrthoDB" id="8354941at2"/>
<dbReference type="GO" id="GO:0051603">
    <property type="term" value="P:proteolysis involved in protein catabolic process"/>
    <property type="evidence" value="ECO:0007669"/>
    <property type="project" value="InterPro"/>
</dbReference>
<evidence type="ECO:0000313" key="1">
    <source>
        <dbReference type="EMBL" id="RVT89288.1"/>
    </source>
</evidence>
<dbReference type="InterPro" id="IPR001353">
    <property type="entry name" value="Proteasome_sua/b"/>
</dbReference>
<dbReference type="Proteomes" id="UP000282957">
    <property type="component" value="Unassembled WGS sequence"/>
</dbReference>